<evidence type="ECO:0000256" key="1">
    <source>
        <dbReference type="ARBA" id="ARBA00005260"/>
    </source>
</evidence>
<dbReference type="Proteomes" id="UP000621856">
    <property type="component" value="Unassembled WGS sequence"/>
</dbReference>
<dbReference type="GO" id="GO:0045892">
    <property type="term" value="P:negative regulation of DNA-templated transcription"/>
    <property type="evidence" value="ECO:0007669"/>
    <property type="project" value="UniProtKB-ARBA"/>
</dbReference>
<dbReference type="InterPro" id="IPR003735">
    <property type="entry name" value="Metal_Tscrpt_repr"/>
</dbReference>
<comment type="similarity">
    <text evidence="1">Belongs to the FrmR/RcnR family.</text>
</comment>
<sequence>MKSETKDASLKRLARIEGQVRGVSKMIAEDRYCIDVVRQVQAIKAALSGLERVVLDDHLGTCVEHALASDNLDDRREKVEELVAILGGRKK</sequence>
<keyword evidence="5" id="KW-1185">Reference proteome</keyword>
<accession>A0A8J3A497</accession>
<evidence type="ECO:0000313" key="4">
    <source>
        <dbReference type="Proteomes" id="UP000621856"/>
    </source>
</evidence>
<dbReference type="Proteomes" id="UP000818603">
    <property type="component" value="Unassembled WGS sequence"/>
</dbReference>
<dbReference type="Gene3D" id="1.20.58.1000">
    <property type="entry name" value="Metal-sensitive repressor, helix protomer"/>
    <property type="match status" value="1"/>
</dbReference>
<organism evidence="2 4">
    <name type="scientific">Aquisalinus luteolus</name>
    <dbReference type="NCBI Taxonomy" id="1566827"/>
    <lineage>
        <taxon>Bacteria</taxon>
        <taxon>Pseudomonadati</taxon>
        <taxon>Pseudomonadota</taxon>
        <taxon>Alphaproteobacteria</taxon>
        <taxon>Parvularculales</taxon>
        <taxon>Parvularculaceae</taxon>
        <taxon>Aquisalinus</taxon>
    </lineage>
</organism>
<dbReference type="GO" id="GO:0003677">
    <property type="term" value="F:DNA binding"/>
    <property type="evidence" value="ECO:0007669"/>
    <property type="project" value="InterPro"/>
</dbReference>
<dbReference type="CDD" id="cd10148">
    <property type="entry name" value="CsoR-like_DUF156"/>
    <property type="match status" value="1"/>
</dbReference>
<dbReference type="GO" id="GO:0046872">
    <property type="term" value="F:metal ion binding"/>
    <property type="evidence" value="ECO:0007669"/>
    <property type="project" value="InterPro"/>
</dbReference>
<evidence type="ECO:0000313" key="5">
    <source>
        <dbReference type="Proteomes" id="UP000818603"/>
    </source>
</evidence>
<dbReference type="EMBL" id="BMGZ01000001">
    <property type="protein sequence ID" value="GGH91902.1"/>
    <property type="molecule type" value="Genomic_DNA"/>
</dbReference>
<evidence type="ECO:0000313" key="3">
    <source>
        <dbReference type="EMBL" id="NHK26296.1"/>
    </source>
</evidence>
<dbReference type="PANTHER" id="PTHR33677">
    <property type="entry name" value="TRANSCRIPTIONAL REPRESSOR FRMR-RELATED"/>
    <property type="match status" value="1"/>
</dbReference>
<dbReference type="RefSeq" id="WP_155135585.1">
    <property type="nucleotide sequence ID" value="NZ_BMGZ01000001.1"/>
</dbReference>
<dbReference type="EMBL" id="VCJR02000001">
    <property type="protein sequence ID" value="NHK26296.1"/>
    <property type="molecule type" value="Genomic_DNA"/>
</dbReference>
<comment type="caution">
    <text evidence="2">The sequence shown here is derived from an EMBL/GenBank/DDBJ whole genome shotgun (WGS) entry which is preliminary data.</text>
</comment>
<dbReference type="Pfam" id="PF02583">
    <property type="entry name" value="Trns_repr_metal"/>
    <property type="match status" value="1"/>
</dbReference>
<dbReference type="AlphaFoldDB" id="A0A8J3A497"/>
<evidence type="ECO:0000313" key="2">
    <source>
        <dbReference type="EMBL" id="GGH91902.1"/>
    </source>
</evidence>
<reference evidence="2" key="1">
    <citation type="journal article" date="2014" name="Int. J. Syst. Evol. Microbiol.">
        <title>Complete genome sequence of Corynebacterium casei LMG S-19264T (=DSM 44701T), isolated from a smear-ripened cheese.</title>
        <authorList>
            <consortium name="US DOE Joint Genome Institute (JGI-PGF)"/>
            <person name="Walter F."/>
            <person name="Albersmeier A."/>
            <person name="Kalinowski J."/>
            <person name="Ruckert C."/>
        </authorList>
    </citation>
    <scope>NUCLEOTIDE SEQUENCE</scope>
    <source>
        <strain evidence="2">CGMCC 1.14984</strain>
    </source>
</reference>
<protein>
    <submittedName>
        <fullName evidence="3">Metal-sensitive transcriptional regulator</fullName>
    </submittedName>
</protein>
<reference evidence="2" key="3">
    <citation type="submission" date="2020-09" db="EMBL/GenBank/DDBJ databases">
        <authorList>
            <person name="Sun Q."/>
            <person name="Zhou Y."/>
        </authorList>
    </citation>
    <scope>NUCLEOTIDE SEQUENCE</scope>
    <source>
        <strain evidence="2">CGMCC 1.14984</strain>
    </source>
</reference>
<proteinExistence type="inferred from homology"/>
<reference evidence="3 5" key="2">
    <citation type="submission" date="2020-02" db="EMBL/GenBank/DDBJ databases">
        <title>Genome sequence of Parvularcula flava strain NH6-79.</title>
        <authorList>
            <person name="Abdul Karim M.H."/>
            <person name="Lam M.Q."/>
            <person name="Chen S.J."/>
            <person name="Yahya A."/>
            <person name="Shahir S."/>
            <person name="Shamsir M.S."/>
            <person name="Chong C.S."/>
        </authorList>
    </citation>
    <scope>NUCLEOTIDE SEQUENCE [LARGE SCALE GENOMIC DNA]</scope>
    <source>
        <strain evidence="3 5">NH6-79</strain>
    </source>
</reference>
<gene>
    <name evidence="3" type="ORF">FF098_000070</name>
    <name evidence="2" type="ORF">GCM10011355_00140</name>
</gene>
<dbReference type="InterPro" id="IPR038390">
    <property type="entry name" value="Metal_Tscrpt_repr_sf"/>
</dbReference>
<name>A0A8J3A497_9PROT</name>
<dbReference type="PANTHER" id="PTHR33677:SF3">
    <property type="entry name" value="COPPER-SENSING TRANSCRIPTIONAL REPRESSOR RICR"/>
    <property type="match status" value="1"/>
</dbReference>